<reference evidence="1" key="1">
    <citation type="submission" date="2023-03" db="EMBL/GenBank/DDBJ databases">
        <title>Massive genome expansion in bonnet fungi (Mycena s.s.) driven by repeated elements and novel gene families across ecological guilds.</title>
        <authorList>
            <consortium name="Lawrence Berkeley National Laboratory"/>
            <person name="Harder C.B."/>
            <person name="Miyauchi S."/>
            <person name="Viragh M."/>
            <person name="Kuo A."/>
            <person name="Thoen E."/>
            <person name="Andreopoulos B."/>
            <person name="Lu D."/>
            <person name="Skrede I."/>
            <person name="Drula E."/>
            <person name="Henrissat B."/>
            <person name="Morin E."/>
            <person name="Kohler A."/>
            <person name="Barry K."/>
            <person name="LaButti K."/>
            <person name="Morin E."/>
            <person name="Salamov A."/>
            <person name="Lipzen A."/>
            <person name="Mereny Z."/>
            <person name="Hegedus B."/>
            <person name="Baldrian P."/>
            <person name="Stursova M."/>
            <person name="Weitz H."/>
            <person name="Taylor A."/>
            <person name="Grigoriev I.V."/>
            <person name="Nagy L.G."/>
            <person name="Martin F."/>
            <person name="Kauserud H."/>
        </authorList>
    </citation>
    <scope>NUCLEOTIDE SEQUENCE</scope>
    <source>
        <strain evidence="1">CBHHK067</strain>
    </source>
</reference>
<dbReference type="Proteomes" id="UP001221757">
    <property type="component" value="Unassembled WGS sequence"/>
</dbReference>
<organism evidence="1 2">
    <name type="scientific">Mycena rosella</name>
    <name type="common">Pink bonnet</name>
    <name type="synonym">Agaricus rosellus</name>
    <dbReference type="NCBI Taxonomy" id="1033263"/>
    <lineage>
        <taxon>Eukaryota</taxon>
        <taxon>Fungi</taxon>
        <taxon>Dikarya</taxon>
        <taxon>Basidiomycota</taxon>
        <taxon>Agaricomycotina</taxon>
        <taxon>Agaricomycetes</taxon>
        <taxon>Agaricomycetidae</taxon>
        <taxon>Agaricales</taxon>
        <taxon>Marasmiineae</taxon>
        <taxon>Mycenaceae</taxon>
        <taxon>Mycena</taxon>
    </lineage>
</organism>
<dbReference type="EMBL" id="JARKIE010000083">
    <property type="protein sequence ID" value="KAJ7687928.1"/>
    <property type="molecule type" value="Genomic_DNA"/>
</dbReference>
<comment type="caution">
    <text evidence="1">The sequence shown here is derived from an EMBL/GenBank/DDBJ whole genome shotgun (WGS) entry which is preliminary data.</text>
</comment>
<proteinExistence type="predicted"/>
<evidence type="ECO:0000313" key="2">
    <source>
        <dbReference type="Proteomes" id="UP001221757"/>
    </source>
</evidence>
<sequence length="232" mass="24782">MTILQYMQPECSARIPLPPAKSNSIHAIPSSLAPYPVSSADPWSPGSTGFMRNMLFQADTGSALVPAVNQITASKFLATALVSCFTPFRTKSDLAAPGVGCEGCNLSEEISGTADMSKQRTKEMHTHMSVDPRVKAKRLELSNRRLVLGLLGTFGLVSLAGWARSEHTASSVAVRKSDVHASAGAGELMVIEGSDGSVRRWFCELCSALCEFRALECLVIEQTTEGPGVHRG</sequence>
<accession>A0AAD7GEZ7</accession>
<evidence type="ECO:0000313" key="1">
    <source>
        <dbReference type="EMBL" id="KAJ7687928.1"/>
    </source>
</evidence>
<keyword evidence="2" id="KW-1185">Reference proteome</keyword>
<name>A0AAD7GEZ7_MYCRO</name>
<protein>
    <submittedName>
        <fullName evidence="1">Uncharacterized protein</fullName>
    </submittedName>
</protein>
<dbReference type="AlphaFoldDB" id="A0AAD7GEZ7"/>
<gene>
    <name evidence="1" type="ORF">B0H17DRAFT_1135941</name>
</gene>